<organism evidence="2 3">
    <name type="scientific">Flavimaricola marinus</name>
    <dbReference type="NCBI Taxonomy" id="1819565"/>
    <lineage>
        <taxon>Bacteria</taxon>
        <taxon>Pseudomonadati</taxon>
        <taxon>Pseudomonadota</taxon>
        <taxon>Alphaproteobacteria</taxon>
        <taxon>Rhodobacterales</taxon>
        <taxon>Paracoccaceae</taxon>
        <taxon>Flavimaricola</taxon>
    </lineage>
</organism>
<reference evidence="2 3" key="1">
    <citation type="submission" date="2017-05" db="EMBL/GenBank/DDBJ databases">
        <authorList>
            <person name="Song R."/>
            <person name="Chenine A.L."/>
            <person name="Ruprecht R.M."/>
        </authorList>
    </citation>
    <scope>NUCLEOTIDE SEQUENCE [LARGE SCALE GENOMIC DNA]</scope>
    <source>
        <strain evidence="2 3">CECT 8899</strain>
    </source>
</reference>
<dbReference type="RefSeq" id="WP_093991984.1">
    <property type="nucleotide sequence ID" value="NZ_FXZK01000003.1"/>
</dbReference>
<dbReference type="OrthoDB" id="7875834at2"/>
<sequence>MIPGLFRPASALRLSGLTVALAVASACVPLTSTAPEAIAPPPPPPPPAEVRLVAAIEAQGCELTSDNVATVLLQANLTQAELAEITPRLAEAGRVEVAGSGALRVLTDQCTA</sequence>
<proteinExistence type="predicted"/>
<protein>
    <recommendedName>
        <fullName evidence="4">NADH dehydrogenase subunit E</fullName>
    </recommendedName>
</protein>
<evidence type="ECO:0000313" key="3">
    <source>
        <dbReference type="Proteomes" id="UP000201613"/>
    </source>
</evidence>
<dbReference type="EMBL" id="FXZK01000003">
    <property type="protein sequence ID" value="SMY07785.1"/>
    <property type="molecule type" value="Genomic_DNA"/>
</dbReference>
<gene>
    <name evidence="2" type="ORF">LOM8899_01925</name>
</gene>
<accession>A0A238LEF3</accession>
<feature type="chain" id="PRO_5012263449" description="NADH dehydrogenase subunit E" evidence="1">
    <location>
        <begin position="35"/>
        <end position="112"/>
    </location>
</feature>
<keyword evidence="1" id="KW-0732">Signal</keyword>
<dbReference type="Proteomes" id="UP000201613">
    <property type="component" value="Unassembled WGS sequence"/>
</dbReference>
<feature type="signal peptide" evidence="1">
    <location>
        <begin position="1"/>
        <end position="34"/>
    </location>
</feature>
<evidence type="ECO:0008006" key="4">
    <source>
        <dbReference type="Google" id="ProtNLM"/>
    </source>
</evidence>
<dbReference type="PROSITE" id="PS51257">
    <property type="entry name" value="PROKAR_LIPOPROTEIN"/>
    <property type="match status" value="1"/>
</dbReference>
<keyword evidence="3" id="KW-1185">Reference proteome</keyword>
<evidence type="ECO:0000256" key="1">
    <source>
        <dbReference type="SAM" id="SignalP"/>
    </source>
</evidence>
<evidence type="ECO:0000313" key="2">
    <source>
        <dbReference type="EMBL" id="SMY07785.1"/>
    </source>
</evidence>
<name>A0A238LEF3_9RHOB</name>
<dbReference type="AlphaFoldDB" id="A0A238LEF3"/>